<dbReference type="Proteomes" id="UP001054837">
    <property type="component" value="Unassembled WGS sequence"/>
</dbReference>
<dbReference type="AlphaFoldDB" id="A0AAV4S7P0"/>
<name>A0AAV4S7P0_9ARAC</name>
<accession>A0AAV4S7P0</accession>
<dbReference type="EMBL" id="BPLQ01007175">
    <property type="protein sequence ID" value="GIY28475.1"/>
    <property type="molecule type" value="Genomic_DNA"/>
</dbReference>
<evidence type="ECO:0000313" key="1">
    <source>
        <dbReference type="EMBL" id="GIY28475.1"/>
    </source>
</evidence>
<gene>
    <name evidence="1" type="ORF">CDAR_87891</name>
</gene>
<protein>
    <submittedName>
        <fullName evidence="1">Uncharacterized protein</fullName>
    </submittedName>
</protein>
<sequence length="72" mass="8521">MRSQPPWLHCERPRERGKEGKLFCARCSTKQSVLKDGSAKRLEDFKEKLPNNIFEDMERIQSSFENRPRSLP</sequence>
<proteinExistence type="predicted"/>
<reference evidence="1 2" key="1">
    <citation type="submission" date="2021-06" db="EMBL/GenBank/DDBJ databases">
        <title>Caerostris darwini draft genome.</title>
        <authorList>
            <person name="Kono N."/>
            <person name="Arakawa K."/>
        </authorList>
    </citation>
    <scope>NUCLEOTIDE SEQUENCE [LARGE SCALE GENOMIC DNA]</scope>
</reference>
<organism evidence="1 2">
    <name type="scientific">Caerostris darwini</name>
    <dbReference type="NCBI Taxonomy" id="1538125"/>
    <lineage>
        <taxon>Eukaryota</taxon>
        <taxon>Metazoa</taxon>
        <taxon>Ecdysozoa</taxon>
        <taxon>Arthropoda</taxon>
        <taxon>Chelicerata</taxon>
        <taxon>Arachnida</taxon>
        <taxon>Araneae</taxon>
        <taxon>Araneomorphae</taxon>
        <taxon>Entelegynae</taxon>
        <taxon>Araneoidea</taxon>
        <taxon>Araneidae</taxon>
        <taxon>Caerostris</taxon>
    </lineage>
</organism>
<comment type="caution">
    <text evidence="1">The sequence shown here is derived from an EMBL/GenBank/DDBJ whole genome shotgun (WGS) entry which is preliminary data.</text>
</comment>
<evidence type="ECO:0000313" key="2">
    <source>
        <dbReference type="Proteomes" id="UP001054837"/>
    </source>
</evidence>
<keyword evidence="2" id="KW-1185">Reference proteome</keyword>